<organism evidence="1 2">
    <name type="scientific">Saccharicrinis fermentans DSM 9555 = JCM 21142</name>
    <dbReference type="NCBI Taxonomy" id="869213"/>
    <lineage>
        <taxon>Bacteria</taxon>
        <taxon>Pseudomonadati</taxon>
        <taxon>Bacteroidota</taxon>
        <taxon>Bacteroidia</taxon>
        <taxon>Marinilabiliales</taxon>
        <taxon>Marinilabiliaceae</taxon>
        <taxon>Saccharicrinis</taxon>
    </lineage>
</organism>
<dbReference type="AlphaFoldDB" id="W7YUA7"/>
<accession>W7YUA7</accession>
<dbReference type="EMBL" id="BAMD01000257">
    <property type="protein sequence ID" value="GAF06039.1"/>
    <property type="molecule type" value="Genomic_DNA"/>
</dbReference>
<sequence>MVRLREQVEAGQAVIVEFQFQYGTIKGFNLSKAWRSDMNVFQFQYGTIKGVRSR</sequence>
<proteinExistence type="predicted"/>
<dbReference type="STRING" id="869213.GCA_000517085_04308"/>
<evidence type="ECO:0000313" key="1">
    <source>
        <dbReference type="EMBL" id="GAF06039.1"/>
    </source>
</evidence>
<comment type="caution">
    <text evidence="1">The sequence shown here is derived from an EMBL/GenBank/DDBJ whole genome shotgun (WGS) entry which is preliminary data.</text>
</comment>
<name>W7YUA7_9BACT</name>
<protein>
    <submittedName>
        <fullName evidence="1">Uncharacterized protein</fullName>
    </submittedName>
</protein>
<keyword evidence="2" id="KW-1185">Reference proteome</keyword>
<evidence type="ECO:0000313" key="2">
    <source>
        <dbReference type="Proteomes" id="UP000019402"/>
    </source>
</evidence>
<reference evidence="1 2" key="1">
    <citation type="journal article" date="2014" name="Genome Announc.">
        <title>Draft Genome Sequence of Cytophaga fermentans JCM 21142T, a Facultative Anaerobe Isolated from Marine Mud.</title>
        <authorList>
            <person name="Starns D."/>
            <person name="Oshima K."/>
            <person name="Suda W."/>
            <person name="Iino T."/>
            <person name="Yuki M."/>
            <person name="Inoue J."/>
            <person name="Kitamura K."/>
            <person name="Iida T."/>
            <person name="Darby A."/>
            <person name="Hattori M."/>
            <person name="Ohkuma M."/>
        </authorList>
    </citation>
    <scope>NUCLEOTIDE SEQUENCE [LARGE SCALE GENOMIC DNA]</scope>
    <source>
        <strain evidence="1 2">JCM 21142</strain>
    </source>
</reference>
<dbReference type="Proteomes" id="UP000019402">
    <property type="component" value="Unassembled WGS sequence"/>
</dbReference>
<gene>
    <name evidence="1" type="ORF">JCM21142_134807</name>
</gene>